<keyword evidence="10" id="KW-1185">Reference proteome</keyword>
<dbReference type="GO" id="GO:0016301">
    <property type="term" value="F:kinase activity"/>
    <property type="evidence" value="ECO:0007669"/>
    <property type="project" value="UniProtKB-KW"/>
</dbReference>
<dbReference type="Pfam" id="PF07005">
    <property type="entry name" value="SBD_N"/>
    <property type="match status" value="1"/>
</dbReference>
<dbReference type="Proteomes" id="UP000607796">
    <property type="component" value="Unassembled WGS sequence"/>
</dbReference>
<comment type="caution">
    <text evidence="9">The sequence shown here is derived from an EMBL/GenBank/DDBJ whole genome shotgun (WGS) entry which is preliminary data.</text>
</comment>
<dbReference type="InterPro" id="IPR010737">
    <property type="entry name" value="4-carb_acid_sugar_kinase_N"/>
</dbReference>
<feature type="domain" description="Four-carbon acid sugar kinase nucleotide binding" evidence="8">
    <location>
        <begin position="254"/>
        <end position="333"/>
    </location>
</feature>
<dbReference type="InterPro" id="IPR031475">
    <property type="entry name" value="NBD_C"/>
</dbReference>
<dbReference type="InterPro" id="IPR042213">
    <property type="entry name" value="NBD_C_sf"/>
</dbReference>
<gene>
    <name evidence="9" type="ORF">IQ782_17115</name>
</gene>
<keyword evidence="3" id="KW-0547">Nucleotide-binding</keyword>
<dbReference type="Gene3D" id="3.40.50.10840">
    <property type="entry name" value="Putative sugar-binding, N-terminal domain"/>
    <property type="match status" value="1"/>
</dbReference>
<sequence length="343" mass="35055">MRKRVHIVADDLTGALDSAATFAARGARVRVACRPADLPEALASGAEVIAVATGTRDGSEARAIDVLRQVAHDLAGHDGILFKKIDSRLKGHIGAELAQLAPPDTPLVANPAIPKLGRFCLDGAVTGAGVPDPIPVAPHIGRAISVSDARTQEDLAAQLPAELGRTVLVGAAGLAETLALRLWPHPAPCAPTRLELPALLAIGSRDPVTVAQIDALQAVPVLEAPNGELDPLPLPTEAPLALVRMTAGPVPVSGAEAGAAFAKTVAKMQARMQPATLFACGGESAAALLERLGIGQLDVLGELLPGVPVSRSANGQRLTLVTKSGGFGAADTLVKLVKMLTND</sequence>
<proteinExistence type="inferred from homology"/>
<dbReference type="Pfam" id="PF17042">
    <property type="entry name" value="NBD_C"/>
    <property type="match status" value="1"/>
</dbReference>
<keyword evidence="6" id="KW-0119">Carbohydrate metabolism</keyword>
<accession>A0ABR9X4Q3</accession>
<evidence type="ECO:0000256" key="5">
    <source>
        <dbReference type="ARBA" id="ARBA00022840"/>
    </source>
</evidence>
<dbReference type="SUPFAM" id="SSF142764">
    <property type="entry name" value="YgbK-like"/>
    <property type="match status" value="1"/>
</dbReference>
<keyword evidence="5" id="KW-0067">ATP-binding</keyword>
<evidence type="ECO:0000259" key="8">
    <source>
        <dbReference type="Pfam" id="PF17042"/>
    </source>
</evidence>
<evidence type="ECO:0000259" key="7">
    <source>
        <dbReference type="Pfam" id="PF07005"/>
    </source>
</evidence>
<evidence type="ECO:0000313" key="10">
    <source>
        <dbReference type="Proteomes" id="UP000607796"/>
    </source>
</evidence>
<dbReference type="RefSeq" id="WP_194135880.1">
    <property type="nucleotide sequence ID" value="NZ_JADFFK010000013.1"/>
</dbReference>
<evidence type="ECO:0000313" key="9">
    <source>
        <dbReference type="EMBL" id="MBE9638578.1"/>
    </source>
</evidence>
<dbReference type="Gene3D" id="3.40.980.20">
    <property type="entry name" value="Four-carbon acid sugar kinase, nucleotide binding domain"/>
    <property type="match status" value="1"/>
</dbReference>
<evidence type="ECO:0000256" key="2">
    <source>
        <dbReference type="ARBA" id="ARBA00022679"/>
    </source>
</evidence>
<evidence type="ECO:0000256" key="3">
    <source>
        <dbReference type="ARBA" id="ARBA00022741"/>
    </source>
</evidence>
<keyword evidence="4 9" id="KW-0418">Kinase</keyword>
<evidence type="ECO:0000256" key="1">
    <source>
        <dbReference type="ARBA" id="ARBA00005715"/>
    </source>
</evidence>
<name>A0ABR9X4Q3_9RHOB</name>
<keyword evidence="2" id="KW-0808">Transferase</keyword>
<reference evidence="9 10" key="1">
    <citation type="journal article" date="2021" name="Int. J. Syst. Evol. Microbiol.">
        <title>Salipiger mangrovisoli sp. nov., isolated from mangrove soil and the proposal for the reclassification of Paraphaeobacter pallidus as Salipiger pallidus comb. nov.</title>
        <authorList>
            <person name="Du J."/>
            <person name="Liu Y."/>
            <person name="Pei T."/>
            <person name="Deng M.R."/>
            <person name="Zhu H."/>
        </authorList>
    </citation>
    <scope>NUCLEOTIDE SEQUENCE [LARGE SCALE GENOMIC DNA]</scope>
    <source>
        <strain evidence="9 10">6D45A</strain>
    </source>
</reference>
<protein>
    <submittedName>
        <fullName evidence="9">Four-carbon acid sugar kinase family protein</fullName>
    </submittedName>
</protein>
<dbReference type="InterPro" id="IPR037051">
    <property type="entry name" value="4-carb_acid_sugar_kinase_N_sf"/>
</dbReference>
<evidence type="ECO:0000256" key="6">
    <source>
        <dbReference type="ARBA" id="ARBA00023277"/>
    </source>
</evidence>
<comment type="similarity">
    <text evidence="1">Belongs to the four-carbon acid sugar kinase family.</text>
</comment>
<organism evidence="9 10">
    <name type="scientific">Salipiger mangrovisoli</name>
    <dbReference type="NCBI Taxonomy" id="2865933"/>
    <lineage>
        <taxon>Bacteria</taxon>
        <taxon>Pseudomonadati</taxon>
        <taxon>Pseudomonadota</taxon>
        <taxon>Alphaproteobacteria</taxon>
        <taxon>Rhodobacterales</taxon>
        <taxon>Roseobacteraceae</taxon>
        <taxon>Salipiger</taxon>
    </lineage>
</organism>
<feature type="domain" description="Four-carbon acid sugar kinase N-terminal" evidence="7">
    <location>
        <begin position="7"/>
        <end position="132"/>
    </location>
</feature>
<dbReference type="EMBL" id="JADFFK010000013">
    <property type="protein sequence ID" value="MBE9638578.1"/>
    <property type="molecule type" value="Genomic_DNA"/>
</dbReference>
<evidence type="ECO:0000256" key="4">
    <source>
        <dbReference type="ARBA" id="ARBA00022777"/>
    </source>
</evidence>